<evidence type="ECO:0000256" key="1">
    <source>
        <dbReference type="ARBA" id="ARBA00023125"/>
    </source>
</evidence>
<keyword evidence="1 2" id="KW-0238">DNA-binding</keyword>
<dbReference type="SUPFAM" id="SSF48452">
    <property type="entry name" value="TPR-like"/>
    <property type="match status" value="1"/>
</dbReference>
<dbReference type="InterPro" id="IPR058852">
    <property type="entry name" value="HTH_77"/>
</dbReference>
<dbReference type="Pfam" id="PF00486">
    <property type="entry name" value="Trans_reg_C"/>
    <property type="match status" value="1"/>
</dbReference>
<dbReference type="SUPFAM" id="SSF52540">
    <property type="entry name" value="P-loop containing nucleoside triphosphate hydrolases"/>
    <property type="match status" value="1"/>
</dbReference>
<accession>A0ABS1CQT3</accession>
<dbReference type="PROSITE" id="PS51755">
    <property type="entry name" value="OMPR_PHOB"/>
    <property type="match status" value="1"/>
</dbReference>
<dbReference type="SUPFAM" id="SSF46894">
    <property type="entry name" value="C-terminal effector domain of the bipartite response regulators"/>
    <property type="match status" value="1"/>
</dbReference>
<feature type="DNA-binding region" description="OmpR/PhoB-type" evidence="2">
    <location>
        <begin position="12"/>
        <end position="114"/>
    </location>
</feature>
<dbReference type="Gene3D" id="3.40.50.300">
    <property type="entry name" value="P-loop containing nucleotide triphosphate hydrolases"/>
    <property type="match status" value="1"/>
</dbReference>
<dbReference type="PRINTS" id="PR00364">
    <property type="entry name" value="DISEASERSIST"/>
</dbReference>
<protein>
    <recommendedName>
        <fullName evidence="4">OmpR/PhoB-type domain-containing protein</fullName>
    </recommendedName>
</protein>
<dbReference type="Gene3D" id="1.10.10.10">
    <property type="entry name" value="Winged helix-like DNA-binding domain superfamily/Winged helix DNA-binding domain"/>
    <property type="match status" value="1"/>
</dbReference>
<dbReference type="EMBL" id="NRSG01000003">
    <property type="protein sequence ID" value="MBK1656784.1"/>
    <property type="molecule type" value="Genomic_DNA"/>
</dbReference>
<dbReference type="InterPro" id="IPR003593">
    <property type="entry name" value="AAA+_ATPase"/>
</dbReference>
<feature type="compositionally biased region" description="Basic and acidic residues" evidence="3">
    <location>
        <begin position="950"/>
        <end position="973"/>
    </location>
</feature>
<name>A0ABS1CQT3_9PROT</name>
<feature type="region of interest" description="Disordered" evidence="3">
    <location>
        <begin position="947"/>
        <end position="973"/>
    </location>
</feature>
<organism evidence="5 6">
    <name type="scientific">Paracraurococcus ruber</name>
    <dbReference type="NCBI Taxonomy" id="77675"/>
    <lineage>
        <taxon>Bacteria</taxon>
        <taxon>Pseudomonadati</taxon>
        <taxon>Pseudomonadota</taxon>
        <taxon>Alphaproteobacteria</taxon>
        <taxon>Acetobacterales</taxon>
        <taxon>Roseomonadaceae</taxon>
        <taxon>Paracraurococcus</taxon>
    </lineage>
</organism>
<dbReference type="Proteomes" id="UP000697995">
    <property type="component" value="Unassembled WGS sequence"/>
</dbReference>
<dbReference type="Pfam" id="PF25872">
    <property type="entry name" value="HTH_77"/>
    <property type="match status" value="1"/>
</dbReference>
<dbReference type="CDD" id="cd00383">
    <property type="entry name" value="trans_reg_C"/>
    <property type="match status" value="1"/>
</dbReference>
<feature type="domain" description="OmpR/PhoB-type" evidence="4">
    <location>
        <begin position="12"/>
        <end position="114"/>
    </location>
</feature>
<dbReference type="PANTHER" id="PTHR47691">
    <property type="entry name" value="REGULATOR-RELATED"/>
    <property type="match status" value="1"/>
</dbReference>
<evidence type="ECO:0000259" key="4">
    <source>
        <dbReference type="PROSITE" id="PS51755"/>
    </source>
</evidence>
<evidence type="ECO:0000313" key="5">
    <source>
        <dbReference type="EMBL" id="MBK1656784.1"/>
    </source>
</evidence>
<evidence type="ECO:0000313" key="6">
    <source>
        <dbReference type="Proteomes" id="UP000697995"/>
    </source>
</evidence>
<keyword evidence="6" id="KW-1185">Reference proteome</keyword>
<gene>
    <name evidence="5" type="ORF">CKO45_00905</name>
</gene>
<dbReference type="InterPro" id="IPR027417">
    <property type="entry name" value="P-loop_NTPase"/>
</dbReference>
<reference evidence="5 6" key="1">
    <citation type="journal article" date="2020" name="Microorganisms">
        <title>Osmotic Adaptation and Compatible Solute Biosynthesis of Phototrophic Bacteria as Revealed from Genome Analyses.</title>
        <authorList>
            <person name="Imhoff J.F."/>
            <person name="Rahn T."/>
            <person name="Kunzel S."/>
            <person name="Keller A."/>
            <person name="Neulinger S.C."/>
        </authorList>
    </citation>
    <scope>NUCLEOTIDE SEQUENCE [LARGE SCALE GENOMIC DNA]</scope>
    <source>
        <strain evidence="5 6">DSM 15382</strain>
    </source>
</reference>
<dbReference type="PANTHER" id="PTHR47691:SF3">
    <property type="entry name" value="HTH-TYPE TRANSCRIPTIONAL REGULATOR RV0890C-RELATED"/>
    <property type="match status" value="1"/>
</dbReference>
<dbReference type="InterPro" id="IPR011990">
    <property type="entry name" value="TPR-like_helical_dom_sf"/>
</dbReference>
<sequence length="973" mass="102176">MTATPPPVPASDGLLGFGPFRLDRQRRLLLLADGRPVELGSRALDILLLLLERPGALVGKAELMARVWPGLTVEDGNLRVQMAGLRKALAEATPDRADGRYVETVPGLGYRFVAPVQVMPDPASPGPAPAAPPAARLFGREAALAQVLAGLRQARLVTLVGPGGIGKTTLAGSLAIRDPPLGLPVRVVDLSPLSDPVLVPGAIAAVLGVATRGGDGAAGLVALLRDRSLLLVLDGCEHLLATVAALAEALLRGAPGLRILATSQEPLEAEGEMVLRLPPLALPPDQPHLGAREAMASPAVQLFVARAAARLGGYALTDAEAPVVAAICRRLDGIALAIEMAAGRVDSFGVDGVNRLLDDRFRLLVGGRRTALPRHQALRATLGWSFDLLAEEDRDILSGLAVFAGPFTLGAAEAVLASDGVEGWRVAEAIGTLVAKSLVSADLRQAPVQYRLLETTRAFALEQLRARPAMAALARRHAEHYRDRMLEAEAAWERTEARTWLALYGRDIDNVRAAHDWAFSPGGDRSIGLALTAAAAVLWFQLALLEEGRARFETALREMDAAGCGDPAVDIRVLAALAASLTYTIGPGPEVDRVCDRALELADSAGAGGWRMRALWASWVTRLADGRFAASLDMALAFQSLAGAAGDAANIITGHRLAGVARTYLGRLDGAAAALDAALAPPARGSHVVRVPFNQQLTARSFRSQVLWLQGFPEQALDMARRAVAEAEALDQPLSLSLTLAEAGCPIPQLAGDLALLDRHVALMARTAADYPFGPWAAWAACFEGGLLAARGETAAGIARLRTGLDLLRQTRWQIRRTPFLADLGAALLAAGETAEARATLAEALARARRDEEAWCLPELLRRQAALDLAEARRGEAEAGLREALAVAEAQGALSWTLRAATDLAGLLPAAAGHAVLAPVLARFTEGFGLPDLQAAAARLRMAAAGGSRAARDEGASPIDPPREAERQGDPGA</sequence>
<dbReference type="SMART" id="SM00382">
    <property type="entry name" value="AAA"/>
    <property type="match status" value="1"/>
</dbReference>
<dbReference type="InterPro" id="IPR001867">
    <property type="entry name" value="OmpR/PhoB-type_DNA-bd"/>
</dbReference>
<dbReference type="InterPro" id="IPR016032">
    <property type="entry name" value="Sig_transdc_resp-reg_C-effctor"/>
</dbReference>
<evidence type="ECO:0000256" key="3">
    <source>
        <dbReference type="SAM" id="MobiDB-lite"/>
    </source>
</evidence>
<evidence type="ECO:0000256" key="2">
    <source>
        <dbReference type="PROSITE-ProRule" id="PRU01091"/>
    </source>
</evidence>
<dbReference type="InterPro" id="IPR036388">
    <property type="entry name" value="WH-like_DNA-bd_sf"/>
</dbReference>
<proteinExistence type="predicted"/>
<comment type="caution">
    <text evidence="5">The sequence shown here is derived from an EMBL/GenBank/DDBJ whole genome shotgun (WGS) entry which is preliminary data.</text>
</comment>
<dbReference type="SMART" id="SM00862">
    <property type="entry name" value="Trans_reg_C"/>
    <property type="match status" value="1"/>
</dbReference>